<evidence type="ECO:0000313" key="2">
    <source>
        <dbReference type="EMBL" id="KAK2549412.1"/>
    </source>
</evidence>
<dbReference type="Proteomes" id="UP001249851">
    <property type="component" value="Unassembled WGS sequence"/>
</dbReference>
<feature type="region of interest" description="Disordered" evidence="1">
    <location>
        <begin position="1"/>
        <end position="42"/>
    </location>
</feature>
<accession>A0AAD9PUK2</accession>
<protein>
    <submittedName>
        <fullName evidence="2">Uncharacterized protein</fullName>
    </submittedName>
</protein>
<proteinExistence type="predicted"/>
<evidence type="ECO:0000313" key="3">
    <source>
        <dbReference type="Proteomes" id="UP001249851"/>
    </source>
</evidence>
<gene>
    <name evidence="2" type="ORF">P5673_030085</name>
</gene>
<organism evidence="2 3">
    <name type="scientific">Acropora cervicornis</name>
    <name type="common">Staghorn coral</name>
    <dbReference type="NCBI Taxonomy" id="6130"/>
    <lineage>
        <taxon>Eukaryota</taxon>
        <taxon>Metazoa</taxon>
        <taxon>Cnidaria</taxon>
        <taxon>Anthozoa</taxon>
        <taxon>Hexacorallia</taxon>
        <taxon>Scleractinia</taxon>
        <taxon>Astrocoeniina</taxon>
        <taxon>Acroporidae</taxon>
        <taxon>Acropora</taxon>
    </lineage>
</organism>
<dbReference type="EMBL" id="JARQWQ010000126">
    <property type="protein sequence ID" value="KAK2549412.1"/>
    <property type="molecule type" value="Genomic_DNA"/>
</dbReference>
<sequence length="75" mass="8399">METPLDVLSRAASLVQPDTKENTEPEASEDSPKVMLSAENRRKRNLERREIAQVLNFDDGRLEKLSSVKTAGTQT</sequence>
<evidence type="ECO:0000256" key="1">
    <source>
        <dbReference type="SAM" id="MobiDB-lite"/>
    </source>
</evidence>
<name>A0AAD9PUK2_ACRCE</name>
<reference evidence="2" key="1">
    <citation type="journal article" date="2023" name="G3 (Bethesda)">
        <title>Whole genome assembly and annotation of the endangered Caribbean coral Acropora cervicornis.</title>
        <authorList>
            <person name="Selwyn J.D."/>
            <person name="Vollmer S.V."/>
        </authorList>
    </citation>
    <scope>NUCLEOTIDE SEQUENCE</scope>
    <source>
        <strain evidence="2">K2</strain>
    </source>
</reference>
<dbReference type="AlphaFoldDB" id="A0AAD9PUK2"/>
<reference evidence="2" key="2">
    <citation type="journal article" date="2023" name="Science">
        <title>Genomic signatures of disease resistance in endangered staghorn corals.</title>
        <authorList>
            <person name="Vollmer S.V."/>
            <person name="Selwyn J.D."/>
            <person name="Despard B.A."/>
            <person name="Roesel C.L."/>
        </authorList>
    </citation>
    <scope>NUCLEOTIDE SEQUENCE</scope>
    <source>
        <strain evidence="2">K2</strain>
    </source>
</reference>
<keyword evidence="3" id="KW-1185">Reference proteome</keyword>
<comment type="caution">
    <text evidence="2">The sequence shown here is derived from an EMBL/GenBank/DDBJ whole genome shotgun (WGS) entry which is preliminary data.</text>
</comment>